<proteinExistence type="predicted"/>
<dbReference type="EMBL" id="SNRY01001748">
    <property type="protein sequence ID" value="KAA6328825.1"/>
    <property type="molecule type" value="Genomic_DNA"/>
</dbReference>
<sequence length="65" mass="7808">MRLISFSCYDKTNNSQNDTLQRYIEFYNVRTNESELIPSYNEGSTKARFPTNYLRKICERCKKDI</sequence>
<accession>A0A5J4R5M2</accession>
<protein>
    <submittedName>
        <fullName evidence="1">Uncharacterized protein</fullName>
    </submittedName>
</protein>
<evidence type="ECO:0000313" key="1">
    <source>
        <dbReference type="EMBL" id="KAA6328825.1"/>
    </source>
</evidence>
<dbReference type="AlphaFoldDB" id="A0A5J4R5M2"/>
<reference evidence="1" key="1">
    <citation type="submission" date="2019-03" db="EMBL/GenBank/DDBJ databases">
        <title>Single cell metagenomics reveals metabolic interactions within the superorganism composed of flagellate Streblomastix strix and complex community of Bacteroidetes bacteria on its surface.</title>
        <authorList>
            <person name="Treitli S.C."/>
            <person name="Kolisko M."/>
            <person name="Husnik F."/>
            <person name="Keeling P."/>
            <person name="Hampl V."/>
        </authorList>
    </citation>
    <scope>NUCLEOTIDE SEQUENCE</scope>
    <source>
        <strain evidence="1">STM</strain>
    </source>
</reference>
<comment type="caution">
    <text evidence="1">The sequence shown here is derived from an EMBL/GenBank/DDBJ whole genome shotgun (WGS) entry which is preliminary data.</text>
</comment>
<organism evidence="1">
    <name type="scientific">termite gut metagenome</name>
    <dbReference type="NCBI Taxonomy" id="433724"/>
    <lineage>
        <taxon>unclassified sequences</taxon>
        <taxon>metagenomes</taxon>
        <taxon>organismal metagenomes</taxon>
    </lineage>
</organism>
<name>A0A5J4R5M2_9ZZZZ</name>
<gene>
    <name evidence="1" type="ORF">EZS27_022306</name>
</gene>